<dbReference type="InterPro" id="IPR008271">
    <property type="entry name" value="Ser/Thr_kinase_AS"/>
</dbReference>
<dbReference type="SUPFAM" id="SSF56112">
    <property type="entry name" value="Protein kinase-like (PK-like)"/>
    <property type="match status" value="1"/>
</dbReference>
<evidence type="ECO:0000256" key="4">
    <source>
        <dbReference type="ARBA" id="ARBA00022777"/>
    </source>
</evidence>
<keyword evidence="11" id="KW-1185">Reference proteome</keyword>
<evidence type="ECO:0000259" key="9">
    <source>
        <dbReference type="PROSITE" id="PS50011"/>
    </source>
</evidence>
<dbReference type="EMBL" id="JAEHOE010000007">
    <property type="protein sequence ID" value="KAG2499288.1"/>
    <property type="molecule type" value="Genomic_DNA"/>
</dbReference>
<dbReference type="CDD" id="cd13999">
    <property type="entry name" value="STKc_MAP3K-like"/>
    <property type="match status" value="1"/>
</dbReference>
<dbReference type="PANTHER" id="PTHR44329:SF214">
    <property type="entry name" value="PROTEIN KINASE DOMAIN-CONTAINING PROTEIN"/>
    <property type="match status" value="1"/>
</dbReference>
<gene>
    <name evidence="10" type="ORF">HYH03_002866</name>
</gene>
<dbReference type="PANTHER" id="PTHR44329">
    <property type="entry name" value="SERINE/THREONINE-PROTEIN KINASE TNNI3K-RELATED"/>
    <property type="match status" value="1"/>
</dbReference>
<dbReference type="PRINTS" id="PR00109">
    <property type="entry name" value="TYRKINASE"/>
</dbReference>
<evidence type="ECO:0000256" key="8">
    <source>
        <dbReference type="SAM" id="MobiDB-lite"/>
    </source>
</evidence>
<evidence type="ECO:0000256" key="2">
    <source>
        <dbReference type="ARBA" id="ARBA00022679"/>
    </source>
</evidence>
<organism evidence="10 11">
    <name type="scientific">Edaphochlamys debaryana</name>
    <dbReference type="NCBI Taxonomy" id="47281"/>
    <lineage>
        <taxon>Eukaryota</taxon>
        <taxon>Viridiplantae</taxon>
        <taxon>Chlorophyta</taxon>
        <taxon>core chlorophytes</taxon>
        <taxon>Chlorophyceae</taxon>
        <taxon>CS clade</taxon>
        <taxon>Chlamydomonadales</taxon>
        <taxon>Chlamydomonadales incertae sedis</taxon>
        <taxon>Edaphochlamys</taxon>
    </lineage>
</organism>
<dbReference type="InterPro" id="IPR000719">
    <property type="entry name" value="Prot_kinase_dom"/>
</dbReference>
<keyword evidence="3 6" id="KW-0547">Nucleotide-binding</keyword>
<evidence type="ECO:0000256" key="6">
    <source>
        <dbReference type="PROSITE-ProRule" id="PRU10141"/>
    </source>
</evidence>
<dbReference type="Proteomes" id="UP000612055">
    <property type="component" value="Unassembled WGS sequence"/>
</dbReference>
<dbReference type="PROSITE" id="PS50011">
    <property type="entry name" value="PROTEIN_KINASE_DOM"/>
    <property type="match status" value="1"/>
</dbReference>
<evidence type="ECO:0000313" key="10">
    <source>
        <dbReference type="EMBL" id="KAG2499288.1"/>
    </source>
</evidence>
<dbReference type="GO" id="GO:0005524">
    <property type="term" value="F:ATP binding"/>
    <property type="evidence" value="ECO:0007669"/>
    <property type="project" value="UniProtKB-UniRule"/>
</dbReference>
<dbReference type="PROSITE" id="PS00107">
    <property type="entry name" value="PROTEIN_KINASE_ATP"/>
    <property type="match status" value="1"/>
</dbReference>
<dbReference type="SMART" id="SM00220">
    <property type="entry name" value="S_TKc"/>
    <property type="match status" value="1"/>
</dbReference>
<evidence type="ECO:0000256" key="7">
    <source>
        <dbReference type="RuleBase" id="RU000304"/>
    </source>
</evidence>
<evidence type="ECO:0000256" key="1">
    <source>
        <dbReference type="ARBA" id="ARBA00022527"/>
    </source>
</evidence>
<evidence type="ECO:0000256" key="3">
    <source>
        <dbReference type="ARBA" id="ARBA00022741"/>
    </source>
</evidence>
<dbReference type="Gene3D" id="1.10.510.10">
    <property type="entry name" value="Transferase(Phosphotransferase) domain 1"/>
    <property type="match status" value="1"/>
</dbReference>
<evidence type="ECO:0000256" key="5">
    <source>
        <dbReference type="ARBA" id="ARBA00022840"/>
    </source>
</evidence>
<dbReference type="AlphaFoldDB" id="A0A836C4U4"/>
<name>A0A836C4U4_9CHLO</name>
<keyword evidence="4" id="KW-0418">Kinase</keyword>
<reference evidence="10" key="1">
    <citation type="journal article" date="2020" name="bioRxiv">
        <title>Comparative genomics of Chlamydomonas.</title>
        <authorList>
            <person name="Craig R.J."/>
            <person name="Hasan A.R."/>
            <person name="Ness R.W."/>
            <person name="Keightley P.D."/>
        </authorList>
    </citation>
    <scope>NUCLEOTIDE SEQUENCE</scope>
    <source>
        <strain evidence="10">CCAP 11/70</strain>
    </source>
</reference>
<comment type="caution">
    <text evidence="10">The sequence shown here is derived from an EMBL/GenBank/DDBJ whole genome shotgun (WGS) entry which is preliminary data.</text>
</comment>
<accession>A0A836C4U4</accession>
<comment type="similarity">
    <text evidence="7">Belongs to the protein kinase superfamily.</text>
</comment>
<feature type="region of interest" description="Disordered" evidence="8">
    <location>
        <begin position="1"/>
        <end position="51"/>
    </location>
</feature>
<dbReference type="InterPro" id="IPR051681">
    <property type="entry name" value="Ser/Thr_Kinases-Pseudokinases"/>
</dbReference>
<dbReference type="InterPro" id="IPR017441">
    <property type="entry name" value="Protein_kinase_ATP_BS"/>
</dbReference>
<proteinExistence type="inferred from homology"/>
<feature type="compositionally biased region" description="Gly residues" evidence="8">
    <location>
        <begin position="26"/>
        <end position="51"/>
    </location>
</feature>
<keyword evidence="2" id="KW-0808">Transferase</keyword>
<dbReference type="OrthoDB" id="540795at2759"/>
<dbReference type="InterPro" id="IPR011009">
    <property type="entry name" value="Kinase-like_dom_sf"/>
</dbReference>
<keyword evidence="1 7" id="KW-0723">Serine/threonine-protein kinase</keyword>
<dbReference type="Pfam" id="PF07714">
    <property type="entry name" value="PK_Tyr_Ser-Thr"/>
    <property type="match status" value="1"/>
</dbReference>
<feature type="domain" description="Protein kinase" evidence="9">
    <location>
        <begin position="106"/>
        <end position="381"/>
    </location>
</feature>
<dbReference type="Gene3D" id="3.30.200.20">
    <property type="entry name" value="Phosphorylase Kinase, domain 1"/>
    <property type="match status" value="1"/>
</dbReference>
<feature type="binding site" evidence="6">
    <location>
        <position position="133"/>
    </location>
    <ligand>
        <name>ATP</name>
        <dbReference type="ChEBI" id="CHEBI:30616"/>
    </ligand>
</feature>
<protein>
    <recommendedName>
        <fullName evidence="9">Protein kinase domain-containing protein</fullName>
    </recommendedName>
</protein>
<dbReference type="GO" id="GO:0004674">
    <property type="term" value="F:protein serine/threonine kinase activity"/>
    <property type="evidence" value="ECO:0007669"/>
    <property type="project" value="UniProtKB-KW"/>
</dbReference>
<keyword evidence="5 6" id="KW-0067">ATP-binding</keyword>
<sequence length="387" mass="41053">MGAPSGLGLSPSVSKRRTSALSMASGPGGSPGSGGGKAGGPLGGSLFGGAAGATSASRTAVIDADDASDDEGDDRLAALPVVPQELLDEAARAGVSLTVDPEEEVEFSDDVLGRGGSGTVFRATYRGQPCAVKVLPPEMLFGSGSAELHTFVQEVVVLASVRHPNIVRMLGGSLQPPNVFIIEELCCRSLDSWLHGQGRAPKACVPPAPEPMTPHQLMSLALDVATGLQYLHCRSPPIVHRDLKPANILIDANGTAKISDFGLARAKTHAVINTKAPEVGSIGYMAPECFTSDEFQLTDKVDTWSLGVILWEMVARKRPWPNCTLPEYFKEVVIKKSRLPVPTDDNVCPMALRRLISSCWAEDPEDRPDCAHIVAELSRLLKYTPKT</sequence>
<dbReference type="PROSITE" id="PS00108">
    <property type="entry name" value="PROTEIN_KINASE_ST"/>
    <property type="match status" value="1"/>
</dbReference>
<evidence type="ECO:0000313" key="11">
    <source>
        <dbReference type="Proteomes" id="UP000612055"/>
    </source>
</evidence>
<dbReference type="InterPro" id="IPR001245">
    <property type="entry name" value="Ser-Thr/Tyr_kinase_cat_dom"/>
</dbReference>